<sequence length="438" mass="48657" precursor="true">MNKRCKQLLIAAGVSLLSATSQAAELLDKVVAVVNQDVVLESQLTGLVNQVKQSARAAGQPLPEEQPLRRQALERLVLESLQLQLAERLGLRITDTQLEQAIVNIARSEGKTPEQLRAGIKAEGLTYAQFREQVRNEILLSELARNQVRRRINISDQEVKQVVQMIKEQGQNQTRYRVGNILLPLPANPDTEQLRQASSQAEQLLSQLKQGADFRKLAIAHSAGPKALEGGDWGMLGINEMPSLFSEAVKNNRKGDIIGPIRSGAGLHILTIFDIQGSKAKTVQAVEVRARHILLKPSIIMSEEKAQSRLAGFARSIRAGEASMAKLAEQFSEDPGSAINGGDLGWAAPEMYVSSFRDTVNQLEVGQLSAPFRSEHGWHLVQLEDKRVMDATEQATEQRAYQLIFNRRFTEEVQTWLDELRDEAYIRIVDTHLSNGEL</sequence>
<evidence type="ECO:0000256" key="5">
    <source>
        <dbReference type="ARBA" id="ARBA00023186"/>
    </source>
</evidence>
<dbReference type="RefSeq" id="WP_071471658.1">
    <property type="nucleotide sequence ID" value="NZ_MDKE01000006.1"/>
</dbReference>
<dbReference type="EMBL" id="MDKE01000006">
    <property type="protein sequence ID" value="OIN13563.1"/>
    <property type="molecule type" value="Genomic_DNA"/>
</dbReference>
<dbReference type="InterPro" id="IPR050280">
    <property type="entry name" value="OMP_Chaperone_SurA"/>
</dbReference>
<dbReference type="InterPro" id="IPR023034">
    <property type="entry name" value="PPIase_SurA"/>
</dbReference>
<feature type="signal peptide" evidence="7">
    <location>
        <begin position="1"/>
        <end position="23"/>
    </location>
</feature>
<keyword evidence="4 7" id="KW-0697">Rotamase</keyword>
<dbReference type="InterPro" id="IPR015391">
    <property type="entry name" value="SurA_N"/>
</dbReference>
<evidence type="ECO:0000259" key="8">
    <source>
        <dbReference type="PROSITE" id="PS50198"/>
    </source>
</evidence>
<keyword evidence="3 7" id="KW-0574">Periplasm</keyword>
<dbReference type="STRING" id="1414654.BFR47_10450"/>
<dbReference type="Pfam" id="PF09312">
    <property type="entry name" value="SurA_N"/>
    <property type="match status" value="1"/>
</dbReference>
<dbReference type="OrthoDB" id="14196at2"/>
<evidence type="ECO:0000256" key="1">
    <source>
        <dbReference type="ARBA" id="ARBA00022729"/>
    </source>
</evidence>
<evidence type="ECO:0000256" key="2">
    <source>
        <dbReference type="ARBA" id="ARBA00022737"/>
    </source>
</evidence>
<evidence type="ECO:0000256" key="7">
    <source>
        <dbReference type="HAMAP-Rule" id="MF_01183"/>
    </source>
</evidence>
<evidence type="ECO:0000256" key="3">
    <source>
        <dbReference type="ARBA" id="ARBA00022764"/>
    </source>
</evidence>
<dbReference type="AlphaFoldDB" id="A0A1J4QJV8"/>
<dbReference type="Pfam" id="PF00639">
    <property type="entry name" value="Rotamase"/>
    <property type="match status" value="2"/>
</dbReference>
<dbReference type="EC" id="5.2.1.8" evidence="7"/>
<keyword evidence="5 7" id="KW-0143">Chaperone</keyword>
<name>A0A1J4QJV8_9GAMM</name>
<comment type="function">
    <text evidence="7">Chaperone involved in the correct folding and assembly of outer membrane proteins. Recognizes specific patterns of aromatic residues and the orientation of their side chains, which are found more frequently in integral outer membrane proteins. May act in both early periplasmic and late outer membrane-associated steps of protein maturation.</text>
</comment>
<comment type="domain">
    <text evidence="7">The PPIase activity resides only in the second parvulin domain. The N-terminal region and the C-terminal tail are necessary and sufficient for the chaperone activity of SurA. The PPIase activity is dispensable for SurA to function as a chaperone. The N-terminal region and the C-terminal tail are also required for porin recognition.</text>
</comment>
<evidence type="ECO:0000313" key="9">
    <source>
        <dbReference type="EMBL" id="OIN13563.1"/>
    </source>
</evidence>
<comment type="subcellular location">
    <subcellularLocation>
        <location evidence="7">Periplasm</location>
    </subcellularLocation>
    <text evidence="7">Is capable of associating with the outer membrane.</text>
</comment>
<dbReference type="PANTHER" id="PTHR47637">
    <property type="entry name" value="CHAPERONE SURA"/>
    <property type="match status" value="1"/>
</dbReference>
<dbReference type="InterPro" id="IPR046357">
    <property type="entry name" value="PPIase_dom_sf"/>
</dbReference>
<dbReference type="GO" id="GO:0050821">
    <property type="term" value="P:protein stabilization"/>
    <property type="evidence" value="ECO:0007669"/>
    <property type="project" value="InterPro"/>
</dbReference>
<dbReference type="SUPFAM" id="SSF109998">
    <property type="entry name" value="Triger factor/SurA peptide-binding domain-like"/>
    <property type="match status" value="1"/>
</dbReference>
<dbReference type="HAMAP" id="MF_01183">
    <property type="entry name" value="Chaperone_SurA"/>
    <property type="match status" value="1"/>
</dbReference>
<dbReference type="GO" id="GO:0003755">
    <property type="term" value="F:peptidyl-prolyl cis-trans isomerase activity"/>
    <property type="evidence" value="ECO:0007669"/>
    <property type="project" value="UniProtKB-UniRule"/>
</dbReference>
<dbReference type="Gene3D" id="1.10.4030.10">
    <property type="entry name" value="Porin chaperone SurA, peptide-binding domain"/>
    <property type="match status" value="2"/>
</dbReference>
<dbReference type="GO" id="GO:0030288">
    <property type="term" value="C:outer membrane-bounded periplasmic space"/>
    <property type="evidence" value="ECO:0007669"/>
    <property type="project" value="InterPro"/>
</dbReference>
<keyword evidence="1 7" id="KW-0732">Signal</keyword>
<evidence type="ECO:0000256" key="4">
    <source>
        <dbReference type="ARBA" id="ARBA00023110"/>
    </source>
</evidence>
<dbReference type="Gene3D" id="3.10.50.40">
    <property type="match status" value="2"/>
</dbReference>
<comment type="caution">
    <text evidence="9">The sequence shown here is derived from an EMBL/GenBank/DDBJ whole genome shotgun (WGS) entry which is preliminary data.</text>
</comment>
<gene>
    <name evidence="7" type="primary">surA</name>
    <name evidence="9" type="ORF">BFR47_10450</name>
</gene>
<protein>
    <recommendedName>
        <fullName evidence="7">Chaperone SurA</fullName>
    </recommendedName>
    <alternativeName>
        <fullName evidence="7">Peptidyl-prolyl cis-trans isomerase SurA</fullName>
        <shortName evidence="7">PPIase SurA</shortName>
        <ecNumber evidence="7">5.2.1.8</ecNumber>
    </alternativeName>
    <alternativeName>
        <fullName evidence="7">Rotamase SurA</fullName>
    </alternativeName>
</protein>
<feature type="chain" id="PRO_5009730943" description="Chaperone SurA" evidence="7">
    <location>
        <begin position="24"/>
        <end position="438"/>
    </location>
</feature>
<dbReference type="GO" id="GO:0006457">
    <property type="term" value="P:protein folding"/>
    <property type="evidence" value="ECO:0007669"/>
    <property type="project" value="UniProtKB-UniRule"/>
</dbReference>
<organism evidence="9 10">
    <name type="scientific">Oceanisphaera psychrotolerans</name>
    <dbReference type="NCBI Taxonomy" id="1414654"/>
    <lineage>
        <taxon>Bacteria</taxon>
        <taxon>Pseudomonadati</taxon>
        <taxon>Pseudomonadota</taxon>
        <taxon>Gammaproteobacteria</taxon>
        <taxon>Aeromonadales</taxon>
        <taxon>Aeromonadaceae</taxon>
        <taxon>Oceanisphaera</taxon>
    </lineage>
</organism>
<dbReference type="GO" id="GO:0051082">
    <property type="term" value="F:unfolded protein binding"/>
    <property type="evidence" value="ECO:0007669"/>
    <property type="project" value="UniProtKB-UniRule"/>
</dbReference>
<accession>A0A1J4QJV8</accession>
<dbReference type="NCBIfam" id="NF008038">
    <property type="entry name" value="PRK10770.1"/>
    <property type="match status" value="1"/>
</dbReference>
<dbReference type="Proteomes" id="UP000243073">
    <property type="component" value="Unassembled WGS sequence"/>
</dbReference>
<dbReference type="PROSITE" id="PS50198">
    <property type="entry name" value="PPIC_PPIASE_2"/>
    <property type="match status" value="2"/>
</dbReference>
<dbReference type="PANTHER" id="PTHR47637:SF1">
    <property type="entry name" value="CHAPERONE SURA"/>
    <property type="match status" value="1"/>
</dbReference>
<keyword evidence="10" id="KW-1185">Reference proteome</keyword>
<dbReference type="SUPFAM" id="SSF54534">
    <property type="entry name" value="FKBP-like"/>
    <property type="match status" value="2"/>
</dbReference>
<reference evidence="9 10" key="1">
    <citation type="submission" date="2016-07" db="EMBL/GenBank/DDBJ databases">
        <title>Draft Genome Sequence of Oceanisphaera psychrotolerans, isolated from coastal sediment samples.</title>
        <authorList>
            <person name="Zhuo S."/>
            <person name="Ruan Z."/>
        </authorList>
    </citation>
    <scope>NUCLEOTIDE SEQUENCE [LARGE SCALE GENOMIC DNA]</scope>
    <source>
        <strain evidence="9 10">LAM-WHM-ZC</strain>
    </source>
</reference>
<keyword evidence="6 7" id="KW-0413">Isomerase</keyword>
<dbReference type="GO" id="GO:0043165">
    <property type="term" value="P:Gram-negative-bacterium-type cell outer membrane assembly"/>
    <property type="evidence" value="ECO:0007669"/>
    <property type="project" value="InterPro"/>
</dbReference>
<proteinExistence type="inferred from homology"/>
<dbReference type="InterPro" id="IPR027304">
    <property type="entry name" value="Trigger_fact/SurA_dom_sf"/>
</dbReference>
<feature type="domain" description="PpiC" evidence="8">
    <location>
        <begin position="285"/>
        <end position="385"/>
    </location>
</feature>
<dbReference type="InterPro" id="IPR000297">
    <property type="entry name" value="PPIase_PpiC"/>
</dbReference>
<comment type="catalytic activity">
    <reaction evidence="7">
        <text>[protein]-peptidylproline (omega=180) = [protein]-peptidylproline (omega=0)</text>
        <dbReference type="Rhea" id="RHEA:16237"/>
        <dbReference type="Rhea" id="RHEA-COMP:10747"/>
        <dbReference type="Rhea" id="RHEA-COMP:10748"/>
        <dbReference type="ChEBI" id="CHEBI:83833"/>
        <dbReference type="ChEBI" id="CHEBI:83834"/>
        <dbReference type="EC" id="5.2.1.8"/>
    </reaction>
</comment>
<evidence type="ECO:0000256" key="6">
    <source>
        <dbReference type="ARBA" id="ARBA00023235"/>
    </source>
</evidence>
<feature type="domain" description="PpiC" evidence="8">
    <location>
        <begin position="173"/>
        <end position="274"/>
    </location>
</feature>
<keyword evidence="2 7" id="KW-0677">Repeat</keyword>
<dbReference type="GO" id="GO:0042277">
    <property type="term" value="F:peptide binding"/>
    <property type="evidence" value="ECO:0007669"/>
    <property type="project" value="InterPro"/>
</dbReference>
<evidence type="ECO:0000313" key="10">
    <source>
        <dbReference type="Proteomes" id="UP000243073"/>
    </source>
</evidence>